<feature type="compositionally biased region" description="Basic residues" evidence="1">
    <location>
        <begin position="108"/>
        <end position="136"/>
    </location>
</feature>
<sequence length="136" mass="14506">MMMSTLTRCTLSVAMVALTAVATADPIPPEAVSYEGSLSVGDGGDGHLVATGIWDDDDTTISWVIDNTTTPGKWHYSYTVSVDEGAVSHFIIEVSDDDPGPSPVAGRQPRRPASHRGRHAPARRTGRLGRARHQSP</sequence>
<dbReference type="AlphaFoldDB" id="A0A0F9ART7"/>
<organism evidence="2">
    <name type="scientific">marine sediment metagenome</name>
    <dbReference type="NCBI Taxonomy" id="412755"/>
    <lineage>
        <taxon>unclassified sequences</taxon>
        <taxon>metagenomes</taxon>
        <taxon>ecological metagenomes</taxon>
    </lineage>
</organism>
<feature type="region of interest" description="Disordered" evidence="1">
    <location>
        <begin position="93"/>
        <end position="136"/>
    </location>
</feature>
<reference evidence="2" key="1">
    <citation type="journal article" date="2015" name="Nature">
        <title>Complex archaea that bridge the gap between prokaryotes and eukaryotes.</title>
        <authorList>
            <person name="Spang A."/>
            <person name="Saw J.H."/>
            <person name="Jorgensen S.L."/>
            <person name="Zaremba-Niedzwiedzka K."/>
            <person name="Martijn J."/>
            <person name="Lind A.E."/>
            <person name="van Eijk R."/>
            <person name="Schleper C."/>
            <person name="Guy L."/>
            <person name="Ettema T.J."/>
        </authorList>
    </citation>
    <scope>NUCLEOTIDE SEQUENCE</scope>
</reference>
<gene>
    <name evidence="2" type="ORF">LCGC14_2879220</name>
</gene>
<evidence type="ECO:0000256" key="1">
    <source>
        <dbReference type="SAM" id="MobiDB-lite"/>
    </source>
</evidence>
<name>A0A0F9ART7_9ZZZZ</name>
<evidence type="ECO:0000313" key="2">
    <source>
        <dbReference type="EMBL" id="KKK74891.1"/>
    </source>
</evidence>
<comment type="caution">
    <text evidence="2">The sequence shown here is derived from an EMBL/GenBank/DDBJ whole genome shotgun (WGS) entry which is preliminary data.</text>
</comment>
<accession>A0A0F9ART7</accession>
<protein>
    <submittedName>
        <fullName evidence="2">Uncharacterized protein</fullName>
    </submittedName>
</protein>
<proteinExistence type="predicted"/>
<dbReference type="EMBL" id="LAZR01056107">
    <property type="protein sequence ID" value="KKK74891.1"/>
    <property type="molecule type" value="Genomic_DNA"/>
</dbReference>